<dbReference type="InterPro" id="IPR040198">
    <property type="entry name" value="Fido_containing"/>
</dbReference>
<dbReference type="EMBL" id="MUIZ01000009">
    <property type="protein sequence ID" value="OUK02867.1"/>
    <property type="molecule type" value="Genomic_DNA"/>
</dbReference>
<keyword evidence="2" id="KW-0067">ATP-binding</keyword>
<evidence type="ECO:0000313" key="6">
    <source>
        <dbReference type="EMBL" id="OUK02867.1"/>
    </source>
</evidence>
<proteinExistence type="predicted"/>
<feature type="active site" evidence="1">
    <location>
        <position position="177"/>
    </location>
</feature>
<dbReference type="PANTHER" id="PTHR13504">
    <property type="entry name" value="FIDO DOMAIN-CONTAINING PROTEIN DDB_G0283145"/>
    <property type="match status" value="1"/>
</dbReference>
<dbReference type="Gene3D" id="1.10.3290.10">
    <property type="entry name" value="Fido-like domain"/>
    <property type="match status" value="1"/>
</dbReference>
<sequence>MSQYEKTVSVYQSKNIQTISQFESILDNFKILFAYNSGKIENEEITYHDTREVFEKGKVLNFTGDPKVIFEIENQKKAYDYLKLKIIDKVPLSIDLIKETLRVLTEGTYDYRRFVEQGERPGEFKKHDYVTGIHEVGSSVEAVEDDLKEILEVMQDFKETEPLKAATYFHLQFEAIHPFADGNGRVGRTLMNYFLMTHNHPPIIIYDEDKKYYYAALQSFDEEENYLSMYEFLKYQTEKTWEKSFQLQKVQEKDPLISWLSQFELSKGRPLTEMERELATDLFHSQNNMKENPQKLPSADKTDFDLDL</sequence>
<dbReference type="AlphaFoldDB" id="A0A252CAP4"/>
<feature type="site" description="Important for autoinhibition of adenylyltransferase activity" evidence="3">
    <location>
        <position position="41"/>
    </location>
</feature>
<feature type="binding site" evidence="2">
    <location>
        <begin position="181"/>
        <end position="188"/>
    </location>
    <ligand>
        <name>ATP</name>
        <dbReference type="ChEBI" id="CHEBI:30616"/>
    </ligand>
</feature>
<dbReference type="Pfam" id="PF02661">
    <property type="entry name" value="Fic"/>
    <property type="match status" value="1"/>
</dbReference>
<keyword evidence="2" id="KW-0547">Nucleotide-binding</keyword>
<evidence type="ECO:0000256" key="4">
    <source>
        <dbReference type="SAM" id="MobiDB-lite"/>
    </source>
</evidence>
<comment type="caution">
    <text evidence="6">The sequence shown here is derived from an EMBL/GenBank/DDBJ whole genome shotgun (WGS) entry which is preliminary data.</text>
</comment>
<evidence type="ECO:0000313" key="7">
    <source>
        <dbReference type="Proteomes" id="UP000194606"/>
    </source>
</evidence>
<evidence type="ECO:0000256" key="2">
    <source>
        <dbReference type="PIRSR" id="PIRSR640198-2"/>
    </source>
</evidence>
<dbReference type="PROSITE" id="PS51459">
    <property type="entry name" value="FIDO"/>
    <property type="match status" value="1"/>
</dbReference>
<dbReference type="RefSeq" id="WP_086583265.1">
    <property type="nucleotide sequence ID" value="NZ_MUIZ01000009.1"/>
</dbReference>
<protein>
    <recommendedName>
        <fullName evidence="5">Fido domain-containing protein</fullName>
    </recommendedName>
</protein>
<dbReference type="Proteomes" id="UP000194606">
    <property type="component" value="Unassembled WGS sequence"/>
</dbReference>
<dbReference type="GO" id="GO:0005524">
    <property type="term" value="F:ATP binding"/>
    <property type="evidence" value="ECO:0007669"/>
    <property type="project" value="UniProtKB-KW"/>
</dbReference>
<feature type="region of interest" description="Disordered" evidence="4">
    <location>
        <begin position="284"/>
        <end position="308"/>
    </location>
</feature>
<dbReference type="SUPFAM" id="SSF140931">
    <property type="entry name" value="Fic-like"/>
    <property type="match status" value="1"/>
</dbReference>
<gene>
    <name evidence="6" type="ORF">BZZ03_10560</name>
</gene>
<organism evidence="6 7">
    <name type="scientific">Lactococcus petauri</name>
    <dbReference type="NCBI Taxonomy" id="1940789"/>
    <lineage>
        <taxon>Bacteria</taxon>
        <taxon>Bacillati</taxon>
        <taxon>Bacillota</taxon>
        <taxon>Bacilli</taxon>
        <taxon>Lactobacillales</taxon>
        <taxon>Streptococcaceae</taxon>
        <taxon>Lactococcus</taxon>
    </lineage>
</organism>
<name>A0A252CAP4_9LACT</name>
<dbReference type="InterPro" id="IPR036597">
    <property type="entry name" value="Fido-like_dom_sf"/>
</dbReference>
<evidence type="ECO:0000256" key="1">
    <source>
        <dbReference type="PIRSR" id="PIRSR640198-1"/>
    </source>
</evidence>
<evidence type="ECO:0000256" key="3">
    <source>
        <dbReference type="PIRSR" id="PIRSR640198-3"/>
    </source>
</evidence>
<feature type="domain" description="Fido" evidence="5">
    <location>
        <begin position="92"/>
        <end position="235"/>
    </location>
</feature>
<reference evidence="6 7" key="1">
    <citation type="submission" date="2017-02" db="EMBL/GenBank/DDBJ databases">
        <authorList>
            <person name="Peterson S.W."/>
        </authorList>
    </citation>
    <scope>NUCLEOTIDE SEQUENCE [LARGE SCALE GENOMIC DNA]</scope>
    <source>
        <strain evidence="6">159469</strain>
    </source>
</reference>
<feature type="compositionally biased region" description="Basic and acidic residues" evidence="4">
    <location>
        <begin position="298"/>
        <end position="308"/>
    </location>
</feature>
<dbReference type="PANTHER" id="PTHR13504:SF38">
    <property type="entry name" value="FIDO DOMAIN-CONTAINING PROTEIN"/>
    <property type="match status" value="1"/>
</dbReference>
<accession>A0A252CAP4</accession>
<evidence type="ECO:0000259" key="5">
    <source>
        <dbReference type="PROSITE" id="PS51459"/>
    </source>
</evidence>
<feature type="binding site" evidence="2">
    <location>
        <begin position="213"/>
        <end position="214"/>
    </location>
    <ligand>
        <name>ATP</name>
        <dbReference type="ChEBI" id="CHEBI:30616"/>
    </ligand>
</feature>
<dbReference type="InterPro" id="IPR003812">
    <property type="entry name" value="Fido"/>
</dbReference>